<protein>
    <submittedName>
        <fullName evidence="6">Endonuclease YncB, thermonuclease family</fullName>
    </submittedName>
</protein>
<dbReference type="PANTHER" id="PTHR12302">
    <property type="entry name" value="EBNA2 BINDING PROTEIN P100"/>
    <property type="match status" value="1"/>
</dbReference>
<evidence type="ECO:0000313" key="7">
    <source>
        <dbReference type="Proteomes" id="UP000199415"/>
    </source>
</evidence>
<evidence type="ECO:0000256" key="1">
    <source>
        <dbReference type="ARBA" id="ARBA00022722"/>
    </source>
</evidence>
<dbReference type="Gene3D" id="2.40.50.90">
    <property type="match status" value="1"/>
</dbReference>
<dbReference type="AlphaFoldDB" id="A0A1G7RJ26"/>
<dbReference type="Proteomes" id="UP000199415">
    <property type="component" value="Unassembled WGS sequence"/>
</dbReference>
<sequence length="269" mass="29842">MSAAVRRRRVRLAALAAILVLTGPAAKAADLPAALADGGTGRVAEVIDGDTVHLADGRSIRLVGIQAPELNPGQADVPAQPHARQARRALVDLAAGARVHLGYGGRRRDRHGRYLAHLYLRDGTWLQGELVRRGAARVYSFADNTALVDRLLRLEQQARRADRGLWALDRYRVRSRAGTHEAVGSWQIVEARVRRAEVVDRRVYLNFGRDWRTDFTVTIPPEARAAFDAAGLTARRLEGRRIRVRGWIESYNGPQIEVSHPEQIEVIGK</sequence>
<keyword evidence="3" id="KW-0378">Hydrolase</keyword>
<dbReference type="PANTHER" id="PTHR12302:SF3">
    <property type="entry name" value="SERINE_THREONINE-PROTEIN KINASE 31"/>
    <property type="match status" value="1"/>
</dbReference>
<dbReference type="GO" id="GO:0004519">
    <property type="term" value="F:endonuclease activity"/>
    <property type="evidence" value="ECO:0007669"/>
    <property type="project" value="UniProtKB-KW"/>
</dbReference>
<reference evidence="6 7" key="1">
    <citation type="submission" date="2016-10" db="EMBL/GenBank/DDBJ databases">
        <authorList>
            <person name="de Groot N.N."/>
        </authorList>
    </citation>
    <scope>NUCLEOTIDE SEQUENCE [LARGE SCALE GENOMIC DNA]</scope>
    <source>
        <strain evidence="6 7">DSM 25584</strain>
    </source>
</reference>
<dbReference type="Pfam" id="PF00565">
    <property type="entry name" value="SNase"/>
    <property type="match status" value="1"/>
</dbReference>
<keyword evidence="7" id="KW-1185">Reference proteome</keyword>
<organism evidence="6 7">
    <name type="scientific">Limimonas halophila</name>
    <dbReference type="NCBI Taxonomy" id="1082479"/>
    <lineage>
        <taxon>Bacteria</taxon>
        <taxon>Pseudomonadati</taxon>
        <taxon>Pseudomonadota</taxon>
        <taxon>Alphaproteobacteria</taxon>
        <taxon>Rhodospirillales</taxon>
        <taxon>Rhodovibrionaceae</taxon>
        <taxon>Limimonas</taxon>
    </lineage>
</organism>
<keyword evidence="2 6" id="KW-0255">Endonuclease</keyword>
<gene>
    <name evidence="6" type="ORF">SAMN05216241_105153</name>
</gene>
<evidence type="ECO:0000259" key="5">
    <source>
        <dbReference type="PROSITE" id="PS50830"/>
    </source>
</evidence>
<accession>A0A1G7RJ26</accession>
<keyword evidence="1" id="KW-0540">Nuclease</keyword>
<dbReference type="STRING" id="1082479.SAMN05216241_105153"/>
<dbReference type="OrthoDB" id="7618306at2"/>
<feature type="chain" id="PRO_5011500781" evidence="4">
    <location>
        <begin position="29"/>
        <end position="269"/>
    </location>
</feature>
<feature type="signal peptide" evidence="4">
    <location>
        <begin position="1"/>
        <end position="28"/>
    </location>
</feature>
<keyword evidence="4" id="KW-0732">Signal</keyword>
<dbReference type="GO" id="GO:0016787">
    <property type="term" value="F:hydrolase activity"/>
    <property type="evidence" value="ECO:0007669"/>
    <property type="project" value="UniProtKB-KW"/>
</dbReference>
<evidence type="ECO:0000313" key="6">
    <source>
        <dbReference type="EMBL" id="SDG10773.1"/>
    </source>
</evidence>
<dbReference type="InterPro" id="IPR035437">
    <property type="entry name" value="SNase_OB-fold_sf"/>
</dbReference>
<evidence type="ECO:0000256" key="2">
    <source>
        <dbReference type="ARBA" id="ARBA00022759"/>
    </source>
</evidence>
<evidence type="ECO:0000256" key="3">
    <source>
        <dbReference type="ARBA" id="ARBA00022801"/>
    </source>
</evidence>
<proteinExistence type="predicted"/>
<name>A0A1G7RJ26_9PROT</name>
<dbReference type="PROSITE" id="PS50830">
    <property type="entry name" value="TNASE_3"/>
    <property type="match status" value="1"/>
</dbReference>
<dbReference type="EMBL" id="FNCE01000005">
    <property type="protein sequence ID" value="SDG10773.1"/>
    <property type="molecule type" value="Genomic_DNA"/>
</dbReference>
<dbReference type="RefSeq" id="WP_090019783.1">
    <property type="nucleotide sequence ID" value="NZ_FNCE01000005.1"/>
</dbReference>
<dbReference type="SUPFAM" id="SSF50199">
    <property type="entry name" value="Staphylococcal nuclease"/>
    <property type="match status" value="1"/>
</dbReference>
<feature type="domain" description="TNase-like" evidence="5">
    <location>
        <begin position="37"/>
        <end position="168"/>
    </location>
</feature>
<dbReference type="InterPro" id="IPR016071">
    <property type="entry name" value="Staphylococal_nuclease_OB-fold"/>
</dbReference>
<dbReference type="SMART" id="SM00318">
    <property type="entry name" value="SNc"/>
    <property type="match status" value="1"/>
</dbReference>
<evidence type="ECO:0000256" key="4">
    <source>
        <dbReference type="SAM" id="SignalP"/>
    </source>
</evidence>